<protein>
    <submittedName>
        <fullName evidence="2">Uncharacterized protein</fullName>
    </submittedName>
</protein>
<evidence type="ECO:0000313" key="2">
    <source>
        <dbReference type="EMBL" id="GIY72864.1"/>
    </source>
</evidence>
<sequence length="43" mass="4753">MNGNSDFSAEGLEKLKNLRTKSMSDRNDTGPGLMSWLRGLIDP</sequence>
<feature type="compositionally biased region" description="Basic and acidic residues" evidence="1">
    <location>
        <begin position="18"/>
        <end position="28"/>
    </location>
</feature>
<evidence type="ECO:0000256" key="1">
    <source>
        <dbReference type="SAM" id="MobiDB-lite"/>
    </source>
</evidence>
<dbReference type="EMBL" id="BPLR01014999">
    <property type="protein sequence ID" value="GIY72864.1"/>
    <property type="molecule type" value="Genomic_DNA"/>
</dbReference>
<keyword evidence="3" id="KW-1185">Reference proteome</keyword>
<evidence type="ECO:0000313" key="3">
    <source>
        <dbReference type="Proteomes" id="UP001054945"/>
    </source>
</evidence>
<organism evidence="2 3">
    <name type="scientific">Caerostris extrusa</name>
    <name type="common">Bark spider</name>
    <name type="synonym">Caerostris bankana</name>
    <dbReference type="NCBI Taxonomy" id="172846"/>
    <lineage>
        <taxon>Eukaryota</taxon>
        <taxon>Metazoa</taxon>
        <taxon>Ecdysozoa</taxon>
        <taxon>Arthropoda</taxon>
        <taxon>Chelicerata</taxon>
        <taxon>Arachnida</taxon>
        <taxon>Araneae</taxon>
        <taxon>Araneomorphae</taxon>
        <taxon>Entelegynae</taxon>
        <taxon>Araneoidea</taxon>
        <taxon>Araneidae</taxon>
        <taxon>Caerostris</taxon>
    </lineage>
</organism>
<dbReference type="AlphaFoldDB" id="A0AAV4VSE7"/>
<dbReference type="Proteomes" id="UP001054945">
    <property type="component" value="Unassembled WGS sequence"/>
</dbReference>
<name>A0AAV4VSE7_CAEEX</name>
<comment type="caution">
    <text evidence="2">The sequence shown here is derived from an EMBL/GenBank/DDBJ whole genome shotgun (WGS) entry which is preliminary data.</text>
</comment>
<reference evidence="2 3" key="1">
    <citation type="submission" date="2021-06" db="EMBL/GenBank/DDBJ databases">
        <title>Caerostris extrusa draft genome.</title>
        <authorList>
            <person name="Kono N."/>
            <person name="Arakawa K."/>
        </authorList>
    </citation>
    <scope>NUCLEOTIDE SEQUENCE [LARGE SCALE GENOMIC DNA]</scope>
</reference>
<gene>
    <name evidence="2" type="ORF">CEXT_363341</name>
</gene>
<accession>A0AAV4VSE7</accession>
<feature type="region of interest" description="Disordered" evidence="1">
    <location>
        <begin position="18"/>
        <end position="43"/>
    </location>
</feature>
<proteinExistence type="predicted"/>
<feature type="non-terminal residue" evidence="2">
    <location>
        <position position="43"/>
    </location>
</feature>